<dbReference type="PANTHER" id="PTHR34849">
    <property type="entry name" value="SSL5025 PROTEIN"/>
    <property type="match status" value="1"/>
</dbReference>
<protein>
    <submittedName>
        <fullName evidence="1">DUF433 domain-containing protein</fullName>
    </submittedName>
</protein>
<proteinExistence type="predicted"/>
<gene>
    <name evidence="1" type="ORF">OF850_18090</name>
</gene>
<dbReference type="InterPro" id="IPR009057">
    <property type="entry name" value="Homeodomain-like_sf"/>
</dbReference>
<dbReference type="SUPFAM" id="SSF46689">
    <property type="entry name" value="Homeodomain-like"/>
    <property type="match status" value="1"/>
</dbReference>
<keyword evidence="2" id="KW-1185">Reference proteome</keyword>
<name>A0ABT3NZF8_9PROT</name>
<dbReference type="Gene3D" id="1.10.10.10">
    <property type="entry name" value="Winged helix-like DNA-binding domain superfamily/Winged helix DNA-binding domain"/>
    <property type="match status" value="1"/>
</dbReference>
<organism evidence="1 2">
    <name type="scientific">Sabulicella glaciei</name>
    <dbReference type="NCBI Taxonomy" id="2984948"/>
    <lineage>
        <taxon>Bacteria</taxon>
        <taxon>Pseudomonadati</taxon>
        <taxon>Pseudomonadota</taxon>
        <taxon>Alphaproteobacteria</taxon>
        <taxon>Acetobacterales</taxon>
        <taxon>Acetobacteraceae</taxon>
        <taxon>Sabulicella</taxon>
    </lineage>
</organism>
<dbReference type="RefSeq" id="WP_301591749.1">
    <property type="nucleotide sequence ID" value="NZ_JAPFQI010000018.1"/>
</dbReference>
<dbReference type="InterPro" id="IPR036388">
    <property type="entry name" value="WH-like_DNA-bd_sf"/>
</dbReference>
<dbReference type="Proteomes" id="UP001526430">
    <property type="component" value="Unassembled WGS sequence"/>
</dbReference>
<comment type="caution">
    <text evidence="1">The sequence shown here is derived from an EMBL/GenBank/DDBJ whole genome shotgun (WGS) entry which is preliminary data.</text>
</comment>
<dbReference type="EMBL" id="JAPFQI010000018">
    <property type="protein sequence ID" value="MCW8087540.1"/>
    <property type="molecule type" value="Genomic_DNA"/>
</dbReference>
<sequence>MAQGDPRPAVVIDTGILGGREPVLRGTRVPARDVAAAVRHGLPMEEILQDYPSLTAEMVEEAVRYVAAEPLRDRPQAPSAAVPAGGRLVRRGFVPHARDDG</sequence>
<accession>A0ABT3NZF8</accession>
<dbReference type="InterPro" id="IPR007367">
    <property type="entry name" value="DUF433"/>
</dbReference>
<reference evidence="1 2" key="1">
    <citation type="submission" date="2022-10" db="EMBL/GenBank/DDBJ databases">
        <title>Roseococcus glaciei nov., sp. nov., isolated from glacier.</title>
        <authorList>
            <person name="Liu Q."/>
            <person name="Xin Y.-H."/>
        </authorList>
    </citation>
    <scope>NUCLEOTIDE SEQUENCE [LARGE SCALE GENOMIC DNA]</scope>
    <source>
        <strain evidence="1 2">MDT2-1-1</strain>
    </source>
</reference>
<evidence type="ECO:0000313" key="1">
    <source>
        <dbReference type="EMBL" id="MCW8087540.1"/>
    </source>
</evidence>
<dbReference type="Pfam" id="PF04255">
    <property type="entry name" value="DUF433"/>
    <property type="match status" value="1"/>
</dbReference>
<evidence type="ECO:0000313" key="2">
    <source>
        <dbReference type="Proteomes" id="UP001526430"/>
    </source>
</evidence>
<dbReference type="PANTHER" id="PTHR34849:SF3">
    <property type="entry name" value="SSR2962 PROTEIN"/>
    <property type="match status" value="1"/>
</dbReference>